<keyword evidence="3" id="KW-1185">Reference proteome</keyword>
<proteinExistence type="predicted"/>
<gene>
    <name evidence="2" type="ORF">OO013_19255</name>
</gene>
<name>A0ABT3RW71_9BACT</name>
<keyword evidence="1" id="KW-0732">Signal</keyword>
<reference evidence="2 3" key="1">
    <citation type="submission" date="2022-11" db="EMBL/GenBank/DDBJ databases">
        <title>The characterization of three novel Bacteroidetes species and genomic analysis of their roles in tidal elemental geochemical cycles.</title>
        <authorList>
            <person name="Ma K."/>
        </authorList>
    </citation>
    <scope>NUCLEOTIDE SEQUENCE [LARGE SCALE GENOMIC DNA]</scope>
    <source>
        <strain evidence="2 3">M17</strain>
    </source>
</reference>
<dbReference type="RefSeq" id="WP_266058692.1">
    <property type="nucleotide sequence ID" value="NZ_JAPFQN010000013.1"/>
</dbReference>
<feature type="signal peptide" evidence="1">
    <location>
        <begin position="1"/>
        <end position="19"/>
    </location>
</feature>
<protein>
    <submittedName>
        <fullName evidence="2">WG repeat-containing protein</fullName>
    </submittedName>
</protein>
<evidence type="ECO:0000313" key="3">
    <source>
        <dbReference type="Proteomes" id="UP001209885"/>
    </source>
</evidence>
<organism evidence="2 3">
    <name type="scientific">Mangrovivirga halotolerans</name>
    <dbReference type="NCBI Taxonomy" id="2993936"/>
    <lineage>
        <taxon>Bacteria</taxon>
        <taxon>Pseudomonadati</taxon>
        <taxon>Bacteroidota</taxon>
        <taxon>Cytophagia</taxon>
        <taxon>Cytophagales</taxon>
        <taxon>Mangrovivirgaceae</taxon>
        <taxon>Mangrovivirga</taxon>
    </lineage>
</organism>
<dbReference type="InterPro" id="IPR032774">
    <property type="entry name" value="WG_beta_rep"/>
</dbReference>
<dbReference type="Gene3D" id="1.25.40.10">
    <property type="entry name" value="Tetratricopeptide repeat domain"/>
    <property type="match status" value="1"/>
</dbReference>
<dbReference type="Proteomes" id="UP001209885">
    <property type="component" value="Unassembled WGS sequence"/>
</dbReference>
<evidence type="ECO:0000313" key="2">
    <source>
        <dbReference type="EMBL" id="MCX2746027.1"/>
    </source>
</evidence>
<dbReference type="Pfam" id="PF14903">
    <property type="entry name" value="WG_beta_rep"/>
    <property type="match status" value="2"/>
</dbReference>
<evidence type="ECO:0000256" key="1">
    <source>
        <dbReference type="SAM" id="SignalP"/>
    </source>
</evidence>
<sequence>MIRQLFFILLAILSFSVSAQNRIFKLVGKADTAKAKDYVLKINDKDPNDPETKLATAYYLQWMYPENLKHLDSAASMLSKYLNIATEESKLSEEVHPDSLKIRIDSLAFQQLNPPHTQNRFLNFLTIHNTQPYSSQAKNIWEDWAYNTAIATHTDSAYNNFKRWFPNSQYISNIKRRQADLEFSQHFTEFSEKEYANFLRKNPNSPYIQEVENKLADLLTISGSKEKMSYLANQYPDLNLAKKAKLIVNSHYDESSKSELLYPIAQNAKIGLINSQGEYIVPAIFDRLESSDNCKGYESKYIIGYIGEATAVVNRSGKFVFRGPAENIIELSPAYISFVQNGKSGLLLSDGSIILPPIYDEIFFPHKNFIAARKSGLIEFRSLLGSLLMTIVDGDLYSEKDFIFHETDDQLKVSHVSMLPNIKTDFFPWIRNVYDYELANDSTLIIENENRQFGVLNENLQWLKSPAENKIYDTPFGIVVKDALGYRLAYDNMQNYTDPYNKLVNSKKWLLAKNDTSTVVYNQKWSAPLNLETDSSYILGENFLVTVTNEKPVVYFNNKKSINFTSGTGFKLISTTDKKENDQALISYKGRRQVVYNASGEQVFSGDGKSYSIMSDSVISIMFTSGNYMLKTLDGKTLLPGVYDGFQKLDDNNLVIVRDGKFGWINTKNYKVVAPRYSKLPVKDGARVLTKYGKYHYLLNTDGSLFYRSDSEDLKSWNDSSVWIKNNFRWTLWDINENDSAGIEAKTIRMHDLDKNENERLAIFLTENGYGAASSKYGQTIKPEYTGIEFRGNEAEIVFFAYRDFEEAGYRSIRYVNNNGSLLKEETSNLGSSEKILCD</sequence>
<feature type="chain" id="PRO_5046232455" evidence="1">
    <location>
        <begin position="20"/>
        <end position="839"/>
    </location>
</feature>
<accession>A0ABT3RW71</accession>
<dbReference type="EMBL" id="JAPFQN010000013">
    <property type="protein sequence ID" value="MCX2746027.1"/>
    <property type="molecule type" value="Genomic_DNA"/>
</dbReference>
<dbReference type="InterPro" id="IPR011990">
    <property type="entry name" value="TPR-like_helical_dom_sf"/>
</dbReference>
<comment type="caution">
    <text evidence="2">The sequence shown here is derived from an EMBL/GenBank/DDBJ whole genome shotgun (WGS) entry which is preliminary data.</text>
</comment>